<dbReference type="AlphaFoldDB" id="A0A7M7MVE9"/>
<reference evidence="1" key="1">
    <citation type="submission" date="2021-01" db="UniProtKB">
        <authorList>
            <consortium name="EnsemblMetazoa"/>
        </authorList>
    </citation>
    <scope>IDENTIFICATION</scope>
    <source>
        <strain evidence="1">DH4</strain>
    </source>
</reference>
<proteinExistence type="predicted"/>
<evidence type="ECO:0000313" key="3">
    <source>
        <dbReference type="RefSeq" id="XP_026301569.1"/>
    </source>
</evidence>
<dbReference type="RefSeq" id="XP_026301569.1">
    <property type="nucleotide sequence ID" value="XM_026445784.1"/>
</dbReference>
<protein>
    <submittedName>
        <fullName evidence="3">Uncharacterized protein LOC102653888 isoform X2</fullName>
    </submittedName>
</protein>
<dbReference type="GeneID" id="102653888"/>
<dbReference type="EnsemblMetazoa" id="XM_026445784">
    <property type="protein sequence ID" value="XP_026301569"/>
    <property type="gene ID" value="LOC102653888"/>
</dbReference>
<dbReference type="Proteomes" id="UP000005203">
    <property type="component" value="Linkage group LG16"/>
</dbReference>
<evidence type="ECO:0000313" key="2">
    <source>
        <dbReference type="Proteomes" id="UP000005203"/>
    </source>
</evidence>
<keyword evidence="2" id="KW-1185">Reference proteome</keyword>
<evidence type="ECO:0000313" key="1">
    <source>
        <dbReference type="EnsemblMetazoa" id="XP_026301569"/>
    </source>
</evidence>
<accession>A0A7M7MVE9</accession>
<sequence>MDRINSCGTSSSMMDKQVEKPPPFKLCFSKDRLLGKSNIRVSKINGDLITSKYYSKYENTPENFNAIETHEKSTEQKENNCDYRKGPAILTNMGGGMNGDYDRLNLDSIFVKKQQT</sequence>
<accession>A0A8B8HFU2</accession>
<gene>
    <name evidence="3" type="primary">LOC102653888</name>
</gene>
<organism evidence="1">
    <name type="scientific">Apis mellifera</name>
    <name type="common">Honeybee</name>
    <dbReference type="NCBI Taxonomy" id="7460"/>
    <lineage>
        <taxon>Eukaryota</taxon>
        <taxon>Metazoa</taxon>
        <taxon>Ecdysozoa</taxon>
        <taxon>Arthropoda</taxon>
        <taxon>Hexapoda</taxon>
        <taxon>Insecta</taxon>
        <taxon>Pterygota</taxon>
        <taxon>Neoptera</taxon>
        <taxon>Endopterygota</taxon>
        <taxon>Hymenoptera</taxon>
        <taxon>Apocrita</taxon>
        <taxon>Aculeata</taxon>
        <taxon>Apoidea</taxon>
        <taxon>Anthophila</taxon>
        <taxon>Apidae</taxon>
        <taxon>Apis</taxon>
    </lineage>
</organism>
<reference evidence="3" key="2">
    <citation type="submission" date="2025-04" db="UniProtKB">
        <authorList>
            <consortium name="RefSeq"/>
        </authorList>
    </citation>
    <scope>IDENTIFICATION</scope>
    <source>
        <strain evidence="3">DH4</strain>
        <tissue evidence="3">Whole body</tissue>
    </source>
</reference>
<name>A0A7M7MVE9_APIME</name>